<feature type="signal peptide" evidence="2">
    <location>
        <begin position="1"/>
        <end position="19"/>
    </location>
</feature>
<dbReference type="InterPro" id="IPR012878">
    <property type="entry name" value="Beta-AFase-like_GH127_cat"/>
</dbReference>
<feature type="domain" description="Non-reducing end beta-L-arabinofuranosidase-like GH127 middle" evidence="4">
    <location>
        <begin position="460"/>
        <end position="551"/>
    </location>
</feature>
<dbReference type="Pfam" id="PF07944">
    <property type="entry name" value="Beta-AFase-like_GH127_cat"/>
    <property type="match status" value="1"/>
</dbReference>
<gene>
    <name evidence="5" type="ORF">CLV58_103163</name>
</gene>
<proteinExistence type="predicted"/>
<dbReference type="Proteomes" id="UP000238375">
    <property type="component" value="Unassembled WGS sequence"/>
</dbReference>
<evidence type="ECO:0000256" key="1">
    <source>
        <dbReference type="SAM" id="MobiDB-lite"/>
    </source>
</evidence>
<keyword evidence="6" id="KW-1185">Reference proteome</keyword>
<sequence length="696" mass="77717">MRTTSALFLALTTLLTVGAVVGQPTSPVASRAPLAPARYLEVPLGRIRPEGWLRDQLAIMRDGTTGHLDEFYPKLKNDNGWLGGKGDNWEETPYWLDGALPLAYLLDDKALIAKVKQYVDWSLDRQRPSGYFGPLSKYERESGKPVVAGLQGEDWWPRMVMLKVLQQYYQATGDKRVVPFMTRYFRYQLANLTKAPLGQFSEWSTARGGDNLMTVYWLYNQTGDKFLLELARLINQQTTPWTQHFAGRNWVMEAAAQQNGEHWMDRHAVNVGMGLKLPVVQGQCDPKALVAFKTGWTDLMTLHGLPHGMFSGDEDLHGNEPTQGVELCAIVETMFSLEQAIAVTGDPLYMDALERITYNALPTQTTDDYNSRQYFQIANQVQVSRGTFDFSLPFGRGMNNVFGPYAGYTCCTANMHQGWTKFASHLWYAIGATKSQSSRGPSSREPSSPGPSSLGLAALEYAPNTITMPVAGGAVATIQEMTNYPFSDQIDFAISLTKPATFPFDLRIPGWCREATVLLNGQKLRSDKGGQVIRLLRTWKSGDRLTLKLPMTVTTTNWARNSRAIERGPLVYALNVKANVNKETEKTEGIYYEYKPASAWNYGLPQAVVKTPVQQTTVIEKTMPGRFIWNETNAPIEIRTTGRAIPSWQIVEGVARQPVSTREGIYQGDVSPKVDSLMLIPYGCTKLRVVAFPVVK</sequence>
<dbReference type="Pfam" id="PF20736">
    <property type="entry name" value="Glyco_hydro127M"/>
    <property type="match status" value="1"/>
</dbReference>
<feature type="chain" id="PRO_5015578777" evidence="2">
    <location>
        <begin position="20"/>
        <end position="696"/>
    </location>
</feature>
<dbReference type="GO" id="GO:0005975">
    <property type="term" value="P:carbohydrate metabolic process"/>
    <property type="evidence" value="ECO:0007669"/>
    <property type="project" value="InterPro"/>
</dbReference>
<dbReference type="PANTHER" id="PTHR31151">
    <property type="entry name" value="PROLINE-TRNA LIGASE (DUF1680)"/>
    <property type="match status" value="1"/>
</dbReference>
<dbReference type="InterPro" id="IPR008928">
    <property type="entry name" value="6-hairpin_glycosidase_sf"/>
</dbReference>
<evidence type="ECO:0000313" key="6">
    <source>
        <dbReference type="Proteomes" id="UP000238375"/>
    </source>
</evidence>
<dbReference type="RefSeq" id="WP_106136612.1">
    <property type="nucleotide sequence ID" value="NZ_PVTE01000003.1"/>
</dbReference>
<dbReference type="InterPro" id="IPR049046">
    <property type="entry name" value="Beta-AFase-like_GH127_middle"/>
</dbReference>
<evidence type="ECO:0000313" key="5">
    <source>
        <dbReference type="EMBL" id="PRY44194.1"/>
    </source>
</evidence>
<reference evidence="5 6" key="1">
    <citation type="submission" date="2018-03" db="EMBL/GenBank/DDBJ databases">
        <title>Genomic Encyclopedia of Archaeal and Bacterial Type Strains, Phase II (KMG-II): from individual species to whole genera.</title>
        <authorList>
            <person name="Goeker M."/>
        </authorList>
    </citation>
    <scope>NUCLEOTIDE SEQUENCE [LARGE SCALE GENOMIC DNA]</scope>
    <source>
        <strain evidence="5 6">DSM 28354</strain>
    </source>
</reference>
<keyword evidence="2" id="KW-0732">Signal</keyword>
<feature type="domain" description="Non-reducing end beta-L-arabinofuranosidase-like GH127 catalytic" evidence="3">
    <location>
        <begin position="94"/>
        <end position="423"/>
    </location>
</feature>
<evidence type="ECO:0000259" key="4">
    <source>
        <dbReference type="Pfam" id="PF20736"/>
    </source>
</evidence>
<accession>A0A2T0TEY6</accession>
<organism evidence="5 6">
    <name type="scientific">Spirosoma oryzae</name>
    <dbReference type="NCBI Taxonomy" id="1469603"/>
    <lineage>
        <taxon>Bacteria</taxon>
        <taxon>Pseudomonadati</taxon>
        <taxon>Bacteroidota</taxon>
        <taxon>Cytophagia</taxon>
        <taxon>Cytophagales</taxon>
        <taxon>Cytophagaceae</taxon>
        <taxon>Spirosoma</taxon>
    </lineage>
</organism>
<feature type="region of interest" description="Disordered" evidence="1">
    <location>
        <begin position="435"/>
        <end position="454"/>
    </location>
</feature>
<dbReference type="OrthoDB" id="9757939at2"/>
<evidence type="ECO:0000259" key="3">
    <source>
        <dbReference type="Pfam" id="PF07944"/>
    </source>
</evidence>
<comment type="caution">
    <text evidence="5">The sequence shown here is derived from an EMBL/GenBank/DDBJ whole genome shotgun (WGS) entry which is preliminary data.</text>
</comment>
<name>A0A2T0TEY6_9BACT</name>
<dbReference type="EMBL" id="PVTE01000003">
    <property type="protein sequence ID" value="PRY44194.1"/>
    <property type="molecule type" value="Genomic_DNA"/>
</dbReference>
<dbReference type="SUPFAM" id="SSF48208">
    <property type="entry name" value="Six-hairpin glycosidases"/>
    <property type="match status" value="1"/>
</dbReference>
<dbReference type="PANTHER" id="PTHR31151:SF0">
    <property type="entry name" value="PROLINE-TRNA LIGASE (DUF1680)"/>
    <property type="match status" value="1"/>
</dbReference>
<dbReference type="AlphaFoldDB" id="A0A2T0TEY6"/>
<protein>
    <submittedName>
        <fullName evidence="5">DUF1680 family protein</fullName>
    </submittedName>
</protein>
<feature type="compositionally biased region" description="Low complexity" evidence="1">
    <location>
        <begin position="435"/>
        <end position="453"/>
    </location>
</feature>
<evidence type="ECO:0000256" key="2">
    <source>
        <dbReference type="SAM" id="SignalP"/>
    </source>
</evidence>